<keyword evidence="1" id="KW-0472">Membrane</keyword>
<protein>
    <submittedName>
        <fullName evidence="2">Uncharacterized protein</fullName>
    </submittedName>
</protein>
<reference evidence="2 3" key="2">
    <citation type="submission" date="2018-12" db="EMBL/GenBank/DDBJ databases">
        <title>Rhizobacter gummiphilus sp. nov., a rubber-degrading bacterium isolated from the soil of a botanical garden in Japan.</title>
        <authorList>
            <person name="Shunsuke S.S."/>
        </authorList>
    </citation>
    <scope>NUCLEOTIDE SEQUENCE [LARGE SCALE GENOMIC DNA]</scope>
    <source>
        <strain evidence="2 3">S-16</strain>
    </source>
</reference>
<keyword evidence="1" id="KW-0812">Transmembrane</keyword>
<dbReference type="AlphaFoldDB" id="A0A3N7HNC2"/>
<keyword evidence="1" id="KW-1133">Transmembrane helix</keyword>
<evidence type="ECO:0000256" key="1">
    <source>
        <dbReference type="SAM" id="Phobius"/>
    </source>
</evidence>
<keyword evidence="3" id="KW-1185">Reference proteome</keyword>
<comment type="caution">
    <text evidence="2">The sequence shown here is derived from an EMBL/GenBank/DDBJ whole genome shotgun (WGS) entry which is preliminary data.</text>
</comment>
<proteinExistence type="predicted"/>
<organism evidence="2 3">
    <name type="scientific">Piscinibacter terrae</name>
    <dbReference type="NCBI Taxonomy" id="2496871"/>
    <lineage>
        <taxon>Bacteria</taxon>
        <taxon>Pseudomonadati</taxon>
        <taxon>Pseudomonadota</taxon>
        <taxon>Betaproteobacteria</taxon>
        <taxon>Burkholderiales</taxon>
        <taxon>Sphaerotilaceae</taxon>
        <taxon>Piscinibacter</taxon>
    </lineage>
</organism>
<name>A0A3N7HNC2_9BURK</name>
<reference evidence="2 3" key="1">
    <citation type="submission" date="2018-08" db="EMBL/GenBank/DDBJ databases">
        <authorList>
            <person name="Khan S.A."/>
            <person name="Jeon C.O."/>
            <person name="Chun B.H."/>
            <person name="Jeong S.E."/>
        </authorList>
    </citation>
    <scope>NUCLEOTIDE SEQUENCE [LARGE SCALE GENOMIC DNA]</scope>
    <source>
        <strain evidence="2 3">S-16</strain>
    </source>
</reference>
<evidence type="ECO:0000313" key="2">
    <source>
        <dbReference type="EMBL" id="RQP23688.1"/>
    </source>
</evidence>
<sequence length="98" mass="10395">MNQNRRRPVREDRDRRITRGFVASAGLAAVLLCALHLTQPSAKWQSLDNLPPTSAISVAVAQKDVHHAALVMGAAAMQADADLADARLGASPMASRAP</sequence>
<accession>A0A3N7HNC2</accession>
<feature type="transmembrane region" description="Helical" evidence="1">
    <location>
        <begin position="21"/>
        <end position="38"/>
    </location>
</feature>
<dbReference type="RefSeq" id="WP_124541407.1">
    <property type="nucleotide sequence ID" value="NZ_QUSW01000004.1"/>
</dbReference>
<evidence type="ECO:0000313" key="3">
    <source>
        <dbReference type="Proteomes" id="UP000267464"/>
    </source>
</evidence>
<dbReference type="EMBL" id="QUSW01000004">
    <property type="protein sequence ID" value="RQP23688.1"/>
    <property type="molecule type" value="Genomic_DNA"/>
</dbReference>
<gene>
    <name evidence="2" type="ORF">DZC73_16285</name>
</gene>
<dbReference type="Proteomes" id="UP000267464">
    <property type="component" value="Unassembled WGS sequence"/>
</dbReference>